<dbReference type="SUPFAM" id="SSF81330">
    <property type="entry name" value="Gated mechanosensitive channel"/>
    <property type="match status" value="1"/>
</dbReference>
<dbReference type="Pfam" id="PF01741">
    <property type="entry name" value="MscL"/>
    <property type="match status" value="1"/>
</dbReference>
<keyword evidence="1" id="KW-0472">Membrane</keyword>
<dbReference type="Proteomes" id="UP000230729">
    <property type="component" value="Unassembled WGS sequence"/>
</dbReference>
<feature type="transmembrane region" description="Helical" evidence="1">
    <location>
        <begin position="81"/>
        <end position="102"/>
    </location>
</feature>
<dbReference type="EMBL" id="PCSD01000002">
    <property type="protein sequence ID" value="PIP34211.1"/>
    <property type="molecule type" value="Genomic_DNA"/>
</dbReference>
<feature type="transmembrane region" description="Helical" evidence="1">
    <location>
        <begin position="20"/>
        <end position="41"/>
    </location>
</feature>
<accession>A0A2G9ZM93</accession>
<comment type="caution">
    <text evidence="2">The sequence shown here is derived from an EMBL/GenBank/DDBJ whole genome shotgun (WGS) entry which is preliminary data.</text>
</comment>
<keyword evidence="1" id="KW-1133">Transmembrane helix</keyword>
<evidence type="ECO:0008006" key="4">
    <source>
        <dbReference type="Google" id="ProtNLM"/>
    </source>
</evidence>
<evidence type="ECO:0000256" key="1">
    <source>
        <dbReference type="SAM" id="Phobius"/>
    </source>
</evidence>
<proteinExistence type="predicted"/>
<protein>
    <recommendedName>
        <fullName evidence="4">Large conductance mechanosensitive channel protein MscL</fullName>
    </recommendedName>
</protein>
<reference evidence="2 3" key="1">
    <citation type="submission" date="2017-09" db="EMBL/GenBank/DDBJ databases">
        <title>Depth-based differentiation of microbial function through sediment-hosted aquifers and enrichment of novel symbionts in the deep terrestrial subsurface.</title>
        <authorList>
            <person name="Probst A.J."/>
            <person name="Ladd B."/>
            <person name="Jarett J.K."/>
            <person name="Geller-Mcgrath D.E."/>
            <person name="Sieber C.M."/>
            <person name="Emerson J.B."/>
            <person name="Anantharaman K."/>
            <person name="Thomas B.C."/>
            <person name="Malmstrom R."/>
            <person name="Stieglmeier M."/>
            <person name="Klingl A."/>
            <person name="Woyke T."/>
            <person name="Ryan C.M."/>
            <person name="Banfield J.F."/>
        </authorList>
    </citation>
    <scope>NUCLEOTIDE SEQUENCE [LARGE SCALE GENOMIC DNA]</scope>
    <source>
        <strain evidence="2">CG23_combo_of_CG06-09_8_20_14_all_49_15</strain>
    </source>
</reference>
<organism evidence="2 3">
    <name type="scientific">Candidatus Falkowbacteria bacterium CG23_combo_of_CG06-09_8_20_14_all_49_15</name>
    <dbReference type="NCBI Taxonomy" id="1974572"/>
    <lineage>
        <taxon>Bacteria</taxon>
        <taxon>Candidatus Falkowiibacteriota</taxon>
    </lineage>
</organism>
<evidence type="ECO:0000313" key="3">
    <source>
        <dbReference type="Proteomes" id="UP000230729"/>
    </source>
</evidence>
<dbReference type="InterPro" id="IPR036019">
    <property type="entry name" value="MscL_channel"/>
</dbReference>
<keyword evidence="1" id="KW-0812">Transmembrane</keyword>
<dbReference type="Gene3D" id="1.10.1200.120">
    <property type="entry name" value="Large-conductance mechanosensitive channel, MscL, domain 1"/>
    <property type="match status" value="1"/>
</dbReference>
<dbReference type="InterPro" id="IPR037673">
    <property type="entry name" value="MSC/AndL"/>
</dbReference>
<dbReference type="AlphaFoldDB" id="A0A2G9ZM93"/>
<name>A0A2G9ZM93_9BACT</name>
<evidence type="ECO:0000313" key="2">
    <source>
        <dbReference type="EMBL" id="PIP34211.1"/>
    </source>
</evidence>
<gene>
    <name evidence="2" type="ORF">COX22_00105</name>
</gene>
<sequence length="115" mass="13205">MPEEQPKEPIQEKKKFFSDLFSFLKEYSVIGLAIGVISAQITKDFIDAFVKNLFWPLLNLVIPNEKFKDLKFVIKGSVFDIGAIINAGLTFLIVLIMLYVIVKKILKKDELLKKK</sequence>